<dbReference type="GO" id="GO:0005763">
    <property type="term" value="C:mitochondrial small ribosomal subunit"/>
    <property type="evidence" value="ECO:0007669"/>
    <property type="project" value="TreeGrafter"/>
</dbReference>
<name>A0AAV5QWC8_9ASCO</name>
<dbReference type="SMART" id="SM00363">
    <property type="entry name" value="S4"/>
    <property type="match status" value="1"/>
</dbReference>
<proteinExistence type="inferred from homology"/>
<comment type="similarity">
    <text evidence="2">Belongs to the universal ribosomal protein uS4 family.</text>
</comment>
<organism evidence="12 13">
    <name type="scientific">Saccharomycopsis crataegensis</name>
    <dbReference type="NCBI Taxonomy" id="43959"/>
    <lineage>
        <taxon>Eukaryota</taxon>
        <taxon>Fungi</taxon>
        <taxon>Dikarya</taxon>
        <taxon>Ascomycota</taxon>
        <taxon>Saccharomycotina</taxon>
        <taxon>Saccharomycetes</taxon>
        <taxon>Saccharomycopsidaceae</taxon>
        <taxon>Saccharomycopsis</taxon>
    </lineage>
</organism>
<evidence type="ECO:0000256" key="9">
    <source>
        <dbReference type="ARBA" id="ARBA00071419"/>
    </source>
</evidence>
<dbReference type="InterPro" id="IPR036986">
    <property type="entry name" value="S4_RNA-bd_sf"/>
</dbReference>
<evidence type="ECO:0000313" key="13">
    <source>
        <dbReference type="Proteomes" id="UP001360560"/>
    </source>
</evidence>
<keyword evidence="13" id="KW-1185">Reference proteome</keyword>
<comment type="subcellular location">
    <subcellularLocation>
        <location evidence="1">Mitochondrion</location>
    </subcellularLocation>
</comment>
<sequence>MPRKAKNLNSLVRGSVRASMNKYNLFNLYKKAVPRFGSLTLYQQKWTAKAETRAYHGEHLTESRWQTTFNPNLSSVAQLDSIEKIEQGKVIPPTPLQLQTFAVLEKRLDTALFRAMFASSVRQARQYVLHGYVKVNGVKIKSPGYELQPGDVFSCDPEKVLEALGKGKPSFENSLKITEGQIIRWNKHIKEILNNPKKGDAYVKNYVDKLKKAERVKLLESVKSNNGSMREAVIVDALSIGVTAEQKIMEEKAAAADDAAAAVSQEPIQLTSSIYGSKYGGDEEISEKLLKMYKLIINEHYKGNPKQFFGKSHEEFNKIVGDLLKIQDSKTVKGIKQLALEITRTLNDINSIKDTIPPEVKKQVLSNLAKQRHESIIGKEYSEEKENQVKINLPFQKHLYGRQIPNKGYFTPWEPRAFLGAFAILPHHLEISFNTCHAVYLRDPVARPGESEVISPFSIETHQRAFMYYVRKGR</sequence>
<keyword evidence="6" id="KW-0496">Mitochondrion</keyword>
<dbReference type="PANTHER" id="PTHR11831">
    <property type="entry name" value="30S 40S RIBOSOMAL PROTEIN"/>
    <property type="match status" value="1"/>
</dbReference>
<evidence type="ECO:0000256" key="4">
    <source>
        <dbReference type="ARBA" id="ARBA00022884"/>
    </source>
</evidence>
<evidence type="ECO:0000256" key="5">
    <source>
        <dbReference type="ARBA" id="ARBA00022980"/>
    </source>
</evidence>
<comment type="caution">
    <text evidence="12">The sequence shown here is derived from an EMBL/GenBank/DDBJ whole genome shotgun (WGS) entry which is preliminary data.</text>
</comment>
<evidence type="ECO:0000256" key="6">
    <source>
        <dbReference type="ARBA" id="ARBA00023128"/>
    </source>
</evidence>
<dbReference type="InterPro" id="IPR022801">
    <property type="entry name" value="Ribosomal_uS4"/>
</dbReference>
<feature type="domain" description="RNA-binding S4" evidence="11">
    <location>
        <begin position="106"/>
        <end position="168"/>
    </location>
</feature>
<dbReference type="RefSeq" id="XP_064855761.1">
    <property type="nucleotide sequence ID" value="XM_064999689.1"/>
</dbReference>
<accession>A0AAV5QWC8</accession>
<dbReference type="AlphaFoldDB" id="A0AAV5QWC8"/>
<keyword evidence="7" id="KW-0687">Ribonucleoprotein</keyword>
<keyword evidence="3" id="KW-0699">rRNA-binding</keyword>
<dbReference type="PANTHER" id="PTHR11831:SF4">
    <property type="entry name" value="SMALL RIBOSOMAL SUBUNIT PROTEIN US4M"/>
    <property type="match status" value="1"/>
</dbReference>
<comment type="function">
    <text evidence="8">Component of the mitochondrial ribosome (mitoribosome), a dedicated translation machinery responsible for the synthesis of mitochondrial genome-encoded proteins, including at least some of the essential transmembrane subunits of the mitochondrial respiratory chain. The mitoribosomes are attached to the mitochondrial inner membrane and translation products are cotranslationally integrated into the membrane.</text>
</comment>
<dbReference type="Pfam" id="PF01479">
    <property type="entry name" value="S4"/>
    <property type="match status" value="1"/>
</dbReference>
<evidence type="ECO:0000256" key="3">
    <source>
        <dbReference type="ARBA" id="ARBA00022730"/>
    </source>
</evidence>
<dbReference type="Gene3D" id="3.10.290.10">
    <property type="entry name" value="RNA-binding S4 domain"/>
    <property type="match status" value="1"/>
</dbReference>
<keyword evidence="4 10" id="KW-0694">RNA-binding</keyword>
<dbReference type="GO" id="GO:0003735">
    <property type="term" value="F:structural constituent of ribosome"/>
    <property type="evidence" value="ECO:0007669"/>
    <property type="project" value="TreeGrafter"/>
</dbReference>
<gene>
    <name evidence="12" type="ORF">DASC09_061050</name>
</gene>
<dbReference type="EMBL" id="BTFZ01000020">
    <property type="protein sequence ID" value="GMM38766.1"/>
    <property type="molecule type" value="Genomic_DNA"/>
</dbReference>
<evidence type="ECO:0000259" key="11">
    <source>
        <dbReference type="SMART" id="SM00363"/>
    </source>
</evidence>
<keyword evidence="5 12" id="KW-0689">Ribosomal protein</keyword>
<evidence type="ECO:0000256" key="1">
    <source>
        <dbReference type="ARBA" id="ARBA00004173"/>
    </source>
</evidence>
<dbReference type="InterPro" id="IPR002942">
    <property type="entry name" value="S4_RNA-bd"/>
</dbReference>
<dbReference type="CDD" id="cd00165">
    <property type="entry name" value="S4"/>
    <property type="match status" value="1"/>
</dbReference>
<dbReference type="FunFam" id="3.10.290.10:FF:000025">
    <property type="entry name" value="30S ribosomal subunit S4"/>
    <property type="match status" value="1"/>
</dbReference>
<evidence type="ECO:0000256" key="2">
    <source>
        <dbReference type="ARBA" id="ARBA00007465"/>
    </source>
</evidence>
<dbReference type="PROSITE" id="PS50889">
    <property type="entry name" value="S4"/>
    <property type="match status" value="1"/>
</dbReference>
<reference evidence="12 13" key="1">
    <citation type="journal article" date="2023" name="Elife">
        <title>Identification of key yeast species and microbe-microbe interactions impacting larval growth of Drosophila in the wild.</title>
        <authorList>
            <person name="Mure A."/>
            <person name="Sugiura Y."/>
            <person name="Maeda R."/>
            <person name="Honda K."/>
            <person name="Sakurai N."/>
            <person name="Takahashi Y."/>
            <person name="Watada M."/>
            <person name="Katoh T."/>
            <person name="Gotoh A."/>
            <person name="Gotoh Y."/>
            <person name="Taniguchi I."/>
            <person name="Nakamura K."/>
            <person name="Hayashi T."/>
            <person name="Katayama T."/>
            <person name="Uemura T."/>
            <person name="Hattori Y."/>
        </authorList>
    </citation>
    <scope>NUCLEOTIDE SEQUENCE [LARGE SCALE GENOMIC DNA]</scope>
    <source>
        <strain evidence="12 13">SC-9</strain>
    </source>
</reference>
<dbReference type="SUPFAM" id="SSF55174">
    <property type="entry name" value="Alpha-L RNA-binding motif"/>
    <property type="match status" value="1"/>
</dbReference>
<evidence type="ECO:0000256" key="8">
    <source>
        <dbReference type="ARBA" id="ARBA00037226"/>
    </source>
</evidence>
<dbReference type="GeneID" id="90076754"/>
<dbReference type="GO" id="GO:0019843">
    <property type="term" value="F:rRNA binding"/>
    <property type="evidence" value="ECO:0007669"/>
    <property type="project" value="UniProtKB-KW"/>
</dbReference>
<protein>
    <recommendedName>
        <fullName evidence="9">Small ribosomal subunit protein uS4m</fullName>
    </recommendedName>
</protein>
<evidence type="ECO:0000256" key="7">
    <source>
        <dbReference type="ARBA" id="ARBA00023274"/>
    </source>
</evidence>
<dbReference type="Proteomes" id="UP001360560">
    <property type="component" value="Unassembled WGS sequence"/>
</dbReference>
<dbReference type="GO" id="GO:0042274">
    <property type="term" value="P:ribosomal small subunit biogenesis"/>
    <property type="evidence" value="ECO:0007669"/>
    <property type="project" value="TreeGrafter"/>
</dbReference>
<evidence type="ECO:0000313" key="12">
    <source>
        <dbReference type="EMBL" id="GMM38766.1"/>
    </source>
</evidence>
<evidence type="ECO:0000256" key="10">
    <source>
        <dbReference type="PROSITE-ProRule" id="PRU00182"/>
    </source>
</evidence>